<dbReference type="InterPro" id="IPR036047">
    <property type="entry name" value="F-box-like_dom_sf"/>
</dbReference>
<dbReference type="EMBL" id="JAKOGI010001553">
    <property type="protein sequence ID" value="KAJ8425038.1"/>
    <property type="molecule type" value="Genomic_DNA"/>
</dbReference>
<evidence type="ECO:0000313" key="2">
    <source>
        <dbReference type="EMBL" id="KAJ8425038.1"/>
    </source>
</evidence>
<dbReference type="InterPro" id="IPR011043">
    <property type="entry name" value="Gal_Oxase/kelch_b-propeller"/>
</dbReference>
<dbReference type="InterPro" id="IPR001810">
    <property type="entry name" value="F-box_dom"/>
</dbReference>
<evidence type="ECO:0000313" key="3">
    <source>
        <dbReference type="Proteomes" id="UP001153076"/>
    </source>
</evidence>
<gene>
    <name evidence="2" type="ORF">Cgig2_006498</name>
</gene>
<organism evidence="2 3">
    <name type="scientific">Carnegiea gigantea</name>
    <dbReference type="NCBI Taxonomy" id="171969"/>
    <lineage>
        <taxon>Eukaryota</taxon>
        <taxon>Viridiplantae</taxon>
        <taxon>Streptophyta</taxon>
        <taxon>Embryophyta</taxon>
        <taxon>Tracheophyta</taxon>
        <taxon>Spermatophyta</taxon>
        <taxon>Magnoliopsida</taxon>
        <taxon>eudicotyledons</taxon>
        <taxon>Gunneridae</taxon>
        <taxon>Pentapetalae</taxon>
        <taxon>Caryophyllales</taxon>
        <taxon>Cactineae</taxon>
        <taxon>Cactaceae</taxon>
        <taxon>Cactoideae</taxon>
        <taxon>Echinocereeae</taxon>
        <taxon>Carnegiea</taxon>
    </lineage>
</organism>
<comment type="caution">
    <text evidence="2">The sequence shown here is derived from an EMBL/GenBank/DDBJ whole genome shotgun (WGS) entry which is preliminary data.</text>
</comment>
<dbReference type="InterPro" id="IPR050796">
    <property type="entry name" value="SCF_F-box_component"/>
</dbReference>
<proteinExistence type="predicted"/>
<dbReference type="SMART" id="SM00256">
    <property type="entry name" value="FBOX"/>
    <property type="match status" value="1"/>
</dbReference>
<dbReference type="Pfam" id="PF07734">
    <property type="entry name" value="FBA_1"/>
    <property type="match status" value="1"/>
</dbReference>
<dbReference type="InterPro" id="IPR017451">
    <property type="entry name" value="F-box-assoc_interact_dom"/>
</dbReference>
<protein>
    <recommendedName>
        <fullName evidence="1">F-box domain-containing protein</fullName>
    </recommendedName>
</protein>
<dbReference type="OrthoDB" id="591557at2759"/>
<dbReference type="Proteomes" id="UP001153076">
    <property type="component" value="Unassembled WGS sequence"/>
</dbReference>
<dbReference type="PANTHER" id="PTHR31672:SF13">
    <property type="entry name" value="F-BOX PROTEIN CPR30-LIKE"/>
    <property type="match status" value="1"/>
</dbReference>
<dbReference type="AlphaFoldDB" id="A0A9Q1GRY9"/>
<sequence>MRSYSALPDEIIVDIIARLPAKAVGRCRCVCKSWRPILARPEFISDNYKIVIVSFCEDFEAEAATETFVSIYSLKTGTWKNVESPFCWHRHTCTTPGVFVDGSIHWIACTPSDYKPTIVAFDITKEAFCEVPPPPSVVGDMLVCHLLVALGGCLCTYALHEIAGWNVQEDIDIWVMKEYGIRESWIRFTVSGLGASTFFRPLCMLGQEQLVALKGREELTMCDLKEGTFKDIVVHGIPNKRTLAMTFVESLISPRGTYETGAK</sequence>
<reference evidence="2" key="1">
    <citation type="submission" date="2022-04" db="EMBL/GenBank/DDBJ databases">
        <title>Carnegiea gigantea Genome sequencing and assembly v2.</title>
        <authorList>
            <person name="Copetti D."/>
            <person name="Sanderson M.J."/>
            <person name="Burquez A."/>
            <person name="Wojciechowski M.F."/>
        </authorList>
    </citation>
    <scope>NUCLEOTIDE SEQUENCE</scope>
    <source>
        <strain evidence="2">SGP5-SGP5p</strain>
        <tissue evidence="2">Aerial part</tissue>
    </source>
</reference>
<dbReference type="Gene3D" id="1.20.1280.50">
    <property type="match status" value="1"/>
</dbReference>
<name>A0A9Q1GRY9_9CARY</name>
<dbReference type="SUPFAM" id="SSF50965">
    <property type="entry name" value="Galactose oxidase, central domain"/>
    <property type="match status" value="1"/>
</dbReference>
<evidence type="ECO:0000259" key="1">
    <source>
        <dbReference type="PROSITE" id="PS50181"/>
    </source>
</evidence>
<feature type="domain" description="F-box" evidence="1">
    <location>
        <begin position="1"/>
        <end position="51"/>
    </location>
</feature>
<dbReference type="NCBIfam" id="TIGR01640">
    <property type="entry name" value="F_box_assoc_1"/>
    <property type="match status" value="1"/>
</dbReference>
<keyword evidence="3" id="KW-1185">Reference proteome</keyword>
<dbReference type="PROSITE" id="PS50181">
    <property type="entry name" value="FBOX"/>
    <property type="match status" value="1"/>
</dbReference>
<dbReference type="Pfam" id="PF00646">
    <property type="entry name" value="F-box"/>
    <property type="match status" value="1"/>
</dbReference>
<accession>A0A9Q1GRY9</accession>
<dbReference type="CDD" id="cd22157">
    <property type="entry name" value="F-box_AtFBW1-like"/>
    <property type="match status" value="1"/>
</dbReference>
<dbReference type="PANTHER" id="PTHR31672">
    <property type="entry name" value="BNACNNG10540D PROTEIN"/>
    <property type="match status" value="1"/>
</dbReference>
<dbReference type="InterPro" id="IPR006527">
    <property type="entry name" value="F-box-assoc_dom_typ1"/>
</dbReference>
<dbReference type="SUPFAM" id="SSF81383">
    <property type="entry name" value="F-box domain"/>
    <property type="match status" value="1"/>
</dbReference>